<evidence type="ECO:0000313" key="3">
    <source>
        <dbReference type="EMBL" id="TWT93894.1"/>
    </source>
</evidence>
<feature type="transmembrane region" description="Helical" evidence="2">
    <location>
        <begin position="96"/>
        <end position="114"/>
    </location>
</feature>
<comment type="caution">
    <text evidence="3">The sequence shown here is derived from an EMBL/GenBank/DDBJ whole genome shotgun (WGS) entry which is preliminary data.</text>
</comment>
<keyword evidence="2" id="KW-0812">Transmembrane</keyword>
<evidence type="ECO:0000313" key="4">
    <source>
        <dbReference type="Proteomes" id="UP000320176"/>
    </source>
</evidence>
<protein>
    <submittedName>
        <fullName evidence="3">Uncharacterized protein</fullName>
    </submittedName>
</protein>
<proteinExistence type="predicted"/>
<gene>
    <name evidence="3" type="ORF">Pla52n_57220</name>
</gene>
<accession>A0A5C6A211</accession>
<evidence type="ECO:0000256" key="1">
    <source>
        <dbReference type="SAM" id="MobiDB-lite"/>
    </source>
</evidence>
<dbReference type="Proteomes" id="UP000320176">
    <property type="component" value="Unassembled WGS sequence"/>
</dbReference>
<evidence type="ECO:0000256" key="2">
    <source>
        <dbReference type="SAM" id="Phobius"/>
    </source>
</evidence>
<keyword evidence="2" id="KW-1133">Transmembrane helix</keyword>
<feature type="transmembrane region" description="Helical" evidence="2">
    <location>
        <begin position="134"/>
        <end position="156"/>
    </location>
</feature>
<dbReference type="AlphaFoldDB" id="A0A5C6A211"/>
<name>A0A5C6A211_9BACT</name>
<reference evidence="3 4" key="1">
    <citation type="submission" date="2019-02" db="EMBL/GenBank/DDBJ databases">
        <title>Deep-cultivation of Planctomycetes and their phenomic and genomic characterization uncovers novel biology.</title>
        <authorList>
            <person name="Wiegand S."/>
            <person name="Jogler M."/>
            <person name="Boedeker C."/>
            <person name="Pinto D."/>
            <person name="Vollmers J."/>
            <person name="Rivas-Marin E."/>
            <person name="Kohn T."/>
            <person name="Peeters S.H."/>
            <person name="Heuer A."/>
            <person name="Rast P."/>
            <person name="Oberbeckmann S."/>
            <person name="Bunk B."/>
            <person name="Jeske O."/>
            <person name="Meyerdierks A."/>
            <person name="Storesund J.E."/>
            <person name="Kallscheuer N."/>
            <person name="Luecker S."/>
            <person name="Lage O.M."/>
            <person name="Pohl T."/>
            <person name="Merkel B.J."/>
            <person name="Hornburger P."/>
            <person name="Mueller R.-W."/>
            <person name="Bruemmer F."/>
            <person name="Labrenz M."/>
            <person name="Spormann A.M."/>
            <person name="Op Den Camp H."/>
            <person name="Overmann J."/>
            <person name="Amann R."/>
            <person name="Jetten M.S.M."/>
            <person name="Mascher T."/>
            <person name="Medema M.H."/>
            <person name="Devos D.P."/>
            <person name="Kaster A.-K."/>
            <person name="Ovreas L."/>
            <person name="Rohde M."/>
            <person name="Galperin M.Y."/>
            <person name="Jogler C."/>
        </authorList>
    </citation>
    <scope>NUCLEOTIDE SEQUENCE [LARGE SCALE GENOMIC DNA]</scope>
    <source>
        <strain evidence="3 4">Pla52n</strain>
    </source>
</reference>
<keyword evidence="2" id="KW-0472">Membrane</keyword>
<keyword evidence="4" id="KW-1185">Reference proteome</keyword>
<feature type="compositionally biased region" description="Polar residues" evidence="1">
    <location>
        <begin position="1"/>
        <end position="12"/>
    </location>
</feature>
<dbReference type="RefSeq" id="WP_197454986.1">
    <property type="nucleotide sequence ID" value="NZ_CP151726.1"/>
</dbReference>
<organism evidence="3 4">
    <name type="scientific">Stieleria varia</name>
    <dbReference type="NCBI Taxonomy" id="2528005"/>
    <lineage>
        <taxon>Bacteria</taxon>
        <taxon>Pseudomonadati</taxon>
        <taxon>Planctomycetota</taxon>
        <taxon>Planctomycetia</taxon>
        <taxon>Pirellulales</taxon>
        <taxon>Pirellulaceae</taxon>
        <taxon>Stieleria</taxon>
    </lineage>
</organism>
<feature type="transmembrane region" description="Helical" evidence="2">
    <location>
        <begin position="37"/>
        <end position="58"/>
    </location>
</feature>
<feature type="region of interest" description="Disordered" evidence="1">
    <location>
        <begin position="1"/>
        <end position="22"/>
    </location>
</feature>
<sequence length="252" mass="28327">MNADNTTAESTPQPEPVESKPGQSKKKRVLLIPYPKFVFMYPTLIMAIIGAIVLYFGGYHSVDPSQTTPVAITGLFLAILMANMFIIVFDFPRATSLTLIFVVSTLALALWMLGLTRPDMLPSIESIIQHVRPVANDTFFICIATAMGLMYAAVFISAKFNYWELSNNELLHHHGMLSDLKRYPAPNLRVDKEINDVFEFMLLGAGRLILHPSTEKRSIVLDNILFVGRRERELTHMLGSIRVKIGDDSDRK</sequence>
<dbReference type="EMBL" id="SJPN01000008">
    <property type="protein sequence ID" value="TWT93894.1"/>
    <property type="molecule type" value="Genomic_DNA"/>
</dbReference>
<feature type="transmembrane region" description="Helical" evidence="2">
    <location>
        <begin position="70"/>
        <end position="89"/>
    </location>
</feature>